<dbReference type="CDD" id="cd02603">
    <property type="entry name" value="HAD_sEH-N_like"/>
    <property type="match status" value="1"/>
</dbReference>
<dbReference type="EMBL" id="JBHTIC010000008">
    <property type="protein sequence ID" value="MFD0762009.1"/>
    <property type="molecule type" value="Genomic_DNA"/>
</dbReference>
<dbReference type="SUPFAM" id="SSF56784">
    <property type="entry name" value="HAD-like"/>
    <property type="match status" value="1"/>
</dbReference>
<sequence length="207" mass="24774">MIKKEFDTIIFDLGGVLVDWKPEYVYRKVFNYNEEKVQWFLNTICTPQWNMEQDAGRTIEEAVKLKVTEFPEYEKWIKLYYNHWHHMFSGAIKENVEIFKKLKISGNYKIYALTNWSAEKWDMALNLFPFFYDFDGVVVSGKEKTRKPYLKIYNIILNRYQINPKKTLFIDDNLDNIKAAEKLNITGIHLENPTQLSNKLNKFSLNF</sequence>
<keyword evidence="2" id="KW-1185">Reference proteome</keyword>
<dbReference type="InterPro" id="IPR041492">
    <property type="entry name" value="HAD_2"/>
</dbReference>
<reference evidence="2" key="1">
    <citation type="journal article" date="2019" name="Int. J. Syst. Evol. Microbiol.">
        <title>The Global Catalogue of Microorganisms (GCM) 10K type strain sequencing project: providing services to taxonomists for standard genome sequencing and annotation.</title>
        <authorList>
            <consortium name="The Broad Institute Genomics Platform"/>
            <consortium name="The Broad Institute Genome Sequencing Center for Infectious Disease"/>
            <person name="Wu L."/>
            <person name="Ma J."/>
        </authorList>
    </citation>
    <scope>NUCLEOTIDE SEQUENCE [LARGE SCALE GENOMIC DNA]</scope>
    <source>
        <strain evidence="2">CCUG 60022</strain>
    </source>
</reference>
<protein>
    <submittedName>
        <fullName evidence="1">HAD family hydrolase</fullName>
    </submittedName>
</protein>
<dbReference type="PANTHER" id="PTHR43611">
    <property type="entry name" value="ALPHA-D-GLUCOSE 1-PHOSPHATE PHOSPHATASE"/>
    <property type="match status" value="1"/>
</dbReference>
<evidence type="ECO:0000313" key="1">
    <source>
        <dbReference type="EMBL" id="MFD0762009.1"/>
    </source>
</evidence>
<dbReference type="Gene3D" id="3.40.50.1000">
    <property type="entry name" value="HAD superfamily/HAD-like"/>
    <property type="match status" value="1"/>
</dbReference>
<dbReference type="SFLD" id="SFLDG01129">
    <property type="entry name" value="C1.5:_HAD__Beta-PGM__Phosphata"/>
    <property type="match status" value="1"/>
</dbReference>
<dbReference type="RefSeq" id="WP_298262307.1">
    <property type="nucleotide sequence ID" value="NZ_JBHTIC010000008.1"/>
</dbReference>
<accession>A0ABW2Z6V9</accession>
<dbReference type="SFLD" id="SFLDS00003">
    <property type="entry name" value="Haloacid_Dehalogenase"/>
    <property type="match status" value="1"/>
</dbReference>
<dbReference type="Gene3D" id="1.10.150.240">
    <property type="entry name" value="Putative phosphatase, domain 2"/>
    <property type="match status" value="1"/>
</dbReference>
<organism evidence="1 2">
    <name type="scientific">Lutibacter aestuarii</name>
    <dbReference type="NCBI Taxonomy" id="861111"/>
    <lineage>
        <taxon>Bacteria</taxon>
        <taxon>Pseudomonadati</taxon>
        <taxon>Bacteroidota</taxon>
        <taxon>Flavobacteriia</taxon>
        <taxon>Flavobacteriales</taxon>
        <taxon>Flavobacteriaceae</taxon>
        <taxon>Lutibacter</taxon>
    </lineage>
</organism>
<dbReference type="InterPro" id="IPR023214">
    <property type="entry name" value="HAD_sf"/>
</dbReference>
<dbReference type="Proteomes" id="UP001597032">
    <property type="component" value="Unassembled WGS sequence"/>
</dbReference>
<dbReference type="Pfam" id="PF13419">
    <property type="entry name" value="HAD_2"/>
    <property type="match status" value="1"/>
</dbReference>
<dbReference type="PRINTS" id="PR00413">
    <property type="entry name" value="HADHALOGNASE"/>
</dbReference>
<evidence type="ECO:0000313" key="2">
    <source>
        <dbReference type="Proteomes" id="UP001597032"/>
    </source>
</evidence>
<dbReference type="InterPro" id="IPR036412">
    <property type="entry name" value="HAD-like_sf"/>
</dbReference>
<dbReference type="InterPro" id="IPR023198">
    <property type="entry name" value="PGP-like_dom2"/>
</dbReference>
<proteinExistence type="predicted"/>
<gene>
    <name evidence="1" type="ORF">ACFQZW_07945</name>
</gene>
<dbReference type="PANTHER" id="PTHR43611:SF3">
    <property type="entry name" value="FLAVIN MONONUCLEOTIDE HYDROLASE 1, CHLOROPLATIC"/>
    <property type="match status" value="1"/>
</dbReference>
<name>A0ABW2Z6V9_9FLAO</name>
<dbReference type="GO" id="GO:0016787">
    <property type="term" value="F:hydrolase activity"/>
    <property type="evidence" value="ECO:0007669"/>
    <property type="project" value="UniProtKB-KW"/>
</dbReference>
<dbReference type="InterPro" id="IPR006439">
    <property type="entry name" value="HAD-SF_hydro_IA"/>
</dbReference>
<comment type="caution">
    <text evidence="1">The sequence shown here is derived from an EMBL/GenBank/DDBJ whole genome shotgun (WGS) entry which is preliminary data.</text>
</comment>
<dbReference type="NCBIfam" id="TIGR01509">
    <property type="entry name" value="HAD-SF-IA-v3"/>
    <property type="match status" value="1"/>
</dbReference>
<keyword evidence="1" id="KW-0378">Hydrolase</keyword>